<keyword evidence="3" id="KW-1185">Reference proteome</keyword>
<comment type="caution">
    <text evidence="2">The sequence shown here is derived from an EMBL/GenBank/DDBJ whole genome shotgun (WGS) entry which is preliminary data.</text>
</comment>
<dbReference type="Pfam" id="PF13487">
    <property type="entry name" value="HD_5"/>
    <property type="match status" value="1"/>
</dbReference>
<name>A0ABQ0JZC3_9BACT</name>
<dbReference type="InterPro" id="IPR003607">
    <property type="entry name" value="HD/PDEase_dom"/>
</dbReference>
<dbReference type="SUPFAM" id="SSF55781">
    <property type="entry name" value="GAF domain-like"/>
    <property type="match status" value="1"/>
</dbReference>
<dbReference type="Pfam" id="PF13185">
    <property type="entry name" value="GAF_2"/>
    <property type="match status" value="1"/>
</dbReference>
<dbReference type="InterPro" id="IPR037522">
    <property type="entry name" value="HD_GYP_dom"/>
</dbReference>
<protein>
    <submittedName>
        <fullName evidence="2">Protein contains HD-GYP domain</fullName>
    </submittedName>
</protein>
<dbReference type="PANTHER" id="PTHR43155">
    <property type="entry name" value="CYCLIC DI-GMP PHOSPHODIESTERASE PA4108-RELATED"/>
    <property type="match status" value="1"/>
</dbReference>
<organism evidence="2 3">
    <name type="scientific">Candidatus Brocadia sinica JPN1</name>
    <dbReference type="NCBI Taxonomy" id="1197129"/>
    <lineage>
        <taxon>Bacteria</taxon>
        <taxon>Pseudomonadati</taxon>
        <taxon>Planctomycetota</taxon>
        <taxon>Candidatus Brocadiia</taxon>
        <taxon>Candidatus Brocadiales</taxon>
        <taxon>Candidatus Brocadiaceae</taxon>
        <taxon>Candidatus Brocadia</taxon>
    </lineage>
</organism>
<dbReference type="Gene3D" id="3.30.450.40">
    <property type="match status" value="1"/>
</dbReference>
<dbReference type="InterPro" id="IPR029016">
    <property type="entry name" value="GAF-like_dom_sf"/>
</dbReference>
<reference evidence="3" key="1">
    <citation type="journal article" date="2015" name="Genome Announc.">
        <title>Draft Genome Sequence of an Anaerobic Ammonium-Oxidizing Bacterium, "Candidatus Brocadia sinica".</title>
        <authorList>
            <person name="Oshiki M."/>
            <person name="Shinyako-Hata K."/>
            <person name="Satoh H."/>
            <person name="Okabe S."/>
        </authorList>
    </citation>
    <scope>NUCLEOTIDE SEQUENCE [LARGE SCALE GENOMIC DNA]</scope>
    <source>
        <strain evidence="3">JPN1</strain>
    </source>
</reference>
<proteinExistence type="predicted"/>
<dbReference type="CDD" id="cd00077">
    <property type="entry name" value="HDc"/>
    <property type="match status" value="1"/>
</dbReference>
<evidence type="ECO:0000313" key="3">
    <source>
        <dbReference type="Proteomes" id="UP000032309"/>
    </source>
</evidence>
<dbReference type="Gene3D" id="1.10.3210.10">
    <property type="entry name" value="Hypothetical protein af1432"/>
    <property type="match status" value="1"/>
</dbReference>
<dbReference type="RefSeq" id="WP_052564139.1">
    <property type="nucleotide sequence ID" value="NZ_BAFN01000001.1"/>
</dbReference>
<dbReference type="EMBL" id="BAFN01000001">
    <property type="protein sequence ID" value="GAN34091.1"/>
    <property type="molecule type" value="Genomic_DNA"/>
</dbReference>
<evidence type="ECO:0000259" key="1">
    <source>
        <dbReference type="PROSITE" id="PS51832"/>
    </source>
</evidence>
<feature type="domain" description="HD-GYP" evidence="1">
    <location>
        <begin position="357"/>
        <end position="554"/>
    </location>
</feature>
<evidence type="ECO:0000313" key="2">
    <source>
        <dbReference type="EMBL" id="GAN34091.1"/>
    </source>
</evidence>
<sequence length="568" mass="64541">MTTSTVDTSVLKDMQTVNDTLHDIKCLSKLYHMLHHPRSSDILSNDFCYSHKELNLREIGHALISVLDMERLFPLVNNLTVCGTGSLSGIVVLITGDEAQLLASMGLSSSVANGTTFKANDGAIGQVVKSGESIIINDIEKDERFNKQQAIWYHGKTMLCVPVKVQGRVIGVIGVANKKLGENYTDYDVRFLETIAAYTSIAIKDSDLYAKIKNSNKLDQLASTYHDKNNTYLPVTWRSIKTGAFAESDLYLQTVVNNEIKYLLYCKGNTLFDDERKESFIKKNIRKIYVAKNGNVQYLRYMESNLEQIVHDEMSAIHERIRVVYDVAINLLADVTRGSNIFVNIERARDWVTVVLDFILRDREVYSHLRNVMINDGNVFNHSVNITVIGLLFGYYLGISANDLLVLGTGLLLHDIGKIRMDPYIIKNDFEKLTKEERELLRKHADLGFIFLSNSGNLTREACLIAKQHHEQYNGKGYPEGLRGEEIHYYSRIARILDEFETSISKTTENSVNPAFQVLQVMVKEMDGSFDKDILKKFIDFMHVSNYEESVETWNSNVTEFVGCDIQE</sequence>
<accession>A0ABQ0JZC3</accession>
<gene>
    <name evidence="2" type="ORF">BROSI_A2626</name>
</gene>
<dbReference type="PANTHER" id="PTHR43155:SF2">
    <property type="entry name" value="CYCLIC DI-GMP PHOSPHODIESTERASE PA4108"/>
    <property type="match status" value="1"/>
</dbReference>
<dbReference type="PROSITE" id="PS51832">
    <property type="entry name" value="HD_GYP"/>
    <property type="match status" value="1"/>
</dbReference>
<dbReference type="InterPro" id="IPR003018">
    <property type="entry name" value="GAF"/>
</dbReference>
<dbReference type="SUPFAM" id="SSF109604">
    <property type="entry name" value="HD-domain/PDEase-like"/>
    <property type="match status" value="1"/>
</dbReference>
<dbReference type="SMART" id="SM00065">
    <property type="entry name" value="GAF"/>
    <property type="match status" value="1"/>
</dbReference>
<dbReference type="Proteomes" id="UP000032309">
    <property type="component" value="Unassembled WGS sequence"/>
</dbReference>